<protein>
    <recommendedName>
        <fullName evidence="1">PiggyBac transposable element-derived protein domain-containing protein</fullName>
    </recommendedName>
</protein>
<dbReference type="OrthoDB" id="7615031at2759"/>
<feature type="domain" description="PiggyBac transposable element-derived protein" evidence="1">
    <location>
        <begin position="27"/>
        <end position="168"/>
    </location>
</feature>
<evidence type="ECO:0000313" key="2">
    <source>
        <dbReference type="EMBL" id="KOC58802.1"/>
    </source>
</evidence>
<dbReference type="PANTHER" id="PTHR46599:SF6">
    <property type="entry name" value="DUAL SPECIFICITY PHOSPHATASE 26"/>
    <property type="match status" value="1"/>
</dbReference>
<dbReference type="PANTHER" id="PTHR46599">
    <property type="entry name" value="PIGGYBAC TRANSPOSABLE ELEMENT-DERIVED PROTEIN 4"/>
    <property type="match status" value="1"/>
</dbReference>
<evidence type="ECO:0000259" key="1">
    <source>
        <dbReference type="Pfam" id="PF13843"/>
    </source>
</evidence>
<dbReference type="EMBL" id="KQ415160">
    <property type="protein sequence ID" value="KOC58802.1"/>
    <property type="molecule type" value="Genomic_DNA"/>
</dbReference>
<sequence>MNSTTLQNLPRKCSLTEQSEHIETEDECFHLFINEEMIDDLILWANKKASESMPSNKKWKPVDRIEMDAFFGLLLLIGRFRESRECQSDLWKDNDALSTRFYAAVMSRDRFTDILRYIRFDDTATCEARKTDDKLAPIRHVTDTFIKNCKSCYNASDIGCVDECTCQVSLENMGSKYGRYAILKPSTAVTWRYT</sequence>
<dbReference type="Pfam" id="PF13843">
    <property type="entry name" value="DDE_Tnp_1_7"/>
    <property type="match status" value="1"/>
</dbReference>
<proteinExistence type="predicted"/>
<keyword evidence="3" id="KW-1185">Reference proteome</keyword>
<dbReference type="STRING" id="597456.A0A0L7QJI2"/>
<accession>A0A0L7QJI2</accession>
<dbReference type="InterPro" id="IPR029526">
    <property type="entry name" value="PGBD"/>
</dbReference>
<name>A0A0L7QJI2_9HYME</name>
<gene>
    <name evidence="2" type="ORF">WH47_04081</name>
</gene>
<dbReference type="Proteomes" id="UP000053825">
    <property type="component" value="Unassembled WGS sequence"/>
</dbReference>
<evidence type="ECO:0000313" key="3">
    <source>
        <dbReference type="Proteomes" id="UP000053825"/>
    </source>
</evidence>
<dbReference type="AlphaFoldDB" id="A0A0L7QJI2"/>
<organism evidence="2 3">
    <name type="scientific">Habropoda laboriosa</name>
    <dbReference type="NCBI Taxonomy" id="597456"/>
    <lineage>
        <taxon>Eukaryota</taxon>
        <taxon>Metazoa</taxon>
        <taxon>Ecdysozoa</taxon>
        <taxon>Arthropoda</taxon>
        <taxon>Hexapoda</taxon>
        <taxon>Insecta</taxon>
        <taxon>Pterygota</taxon>
        <taxon>Neoptera</taxon>
        <taxon>Endopterygota</taxon>
        <taxon>Hymenoptera</taxon>
        <taxon>Apocrita</taxon>
        <taxon>Aculeata</taxon>
        <taxon>Apoidea</taxon>
        <taxon>Anthophila</taxon>
        <taxon>Apidae</taxon>
        <taxon>Habropoda</taxon>
    </lineage>
</organism>
<reference evidence="2 3" key="1">
    <citation type="submission" date="2015-07" db="EMBL/GenBank/DDBJ databases">
        <title>The genome of Habropoda laboriosa.</title>
        <authorList>
            <person name="Pan H."/>
            <person name="Kapheim K."/>
        </authorList>
    </citation>
    <scope>NUCLEOTIDE SEQUENCE [LARGE SCALE GENOMIC DNA]</scope>
    <source>
        <strain evidence="2">0110345459</strain>
    </source>
</reference>